<feature type="compositionally biased region" description="Basic residues" evidence="1">
    <location>
        <begin position="833"/>
        <end position="842"/>
    </location>
</feature>
<evidence type="ECO:0000313" key="4">
    <source>
        <dbReference type="RefSeq" id="XP_047739120.1"/>
    </source>
</evidence>
<keyword evidence="3" id="KW-1185">Reference proteome</keyword>
<evidence type="ECO:0000259" key="2">
    <source>
        <dbReference type="PROSITE" id="PS50003"/>
    </source>
</evidence>
<evidence type="ECO:0000313" key="3">
    <source>
        <dbReference type="Proteomes" id="UP000694843"/>
    </source>
</evidence>
<feature type="region of interest" description="Disordered" evidence="1">
    <location>
        <begin position="724"/>
        <end position="786"/>
    </location>
</feature>
<dbReference type="PANTHER" id="PTHR21636:SF2">
    <property type="entry name" value="PROTEIN DOK-7"/>
    <property type="match status" value="1"/>
</dbReference>
<dbReference type="InterPro" id="IPR037746">
    <property type="entry name" value="Dok-7"/>
</dbReference>
<feature type="region of interest" description="Disordered" evidence="1">
    <location>
        <begin position="967"/>
        <end position="1053"/>
    </location>
</feature>
<feature type="compositionally biased region" description="Polar residues" evidence="1">
    <location>
        <begin position="737"/>
        <end position="759"/>
    </location>
</feature>
<dbReference type="InterPro" id="IPR011993">
    <property type="entry name" value="PH-like_dom_sf"/>
</dbReference>
<feature type="region of interest" description="Disordered" evidence="1">
    <location>
        <begin position="344"/>
        <end position="374"/>
    </location>
</feature>
<feature type="non-terminal residue" evidence="4">
    <location>
        <position position="1"/>
    </location>
</feature>
<dbReference type="KEGG" id="hazt:108666129"/>
<dbReference type="Gene3D" id="2.30.29.30">
    <property type="entry name" value="Pleckstrin-homology domain (PH domain)/Phosphotyrosine-binding domain (PTB)"/>
    <property type="match status" value="2"/>
</dbReference>
<dbReference type="OrthoDB" id="6537982at2759"/>
<dbReference type="PANTHER" id="PTHR21636">
    <property type="entry name" value="PROTEIN DOK-7"/>
    <property type="match status" value="1"/>
</dbReference>
<proteinExistence type="predicted"/>
<dbReference type="InterPro" id="IPR001849">
    <property type="entry name" value="PH_domain"/>
</dbReference>
<dbReference type="SUPFAM" id="SSF50729">
    <property type="entry name" value="PH domain-like"/>
    <property type="match status" value="1"/>
</dbReference>
<accession>A0A979FPU8</accession>
<dbReference type="Proteomes" id="UP000694843">
    <property type="component" value="Unplaced"/>
</dbReference>
<dbReference type="PROSITE" id="PS50003">
    <property type="entry name" value="PH_DOMAIN"/>
    <property type="match status" value="1"/>
</dbReference>
<dbReference type="GO" id="GO:0019901">
    <property type="term" value="F:protein kinase binding"/>
    <property type="evidence" value="ECO:0007669"/>
    <property type="project" value="InterPro"/>
</dbReference>
<name>A0A979FPU8_HYAAZ</name>
<feature type="region of interest" description="Disordered" evidence="1">
    <location>
        <begin position="425"/>
        <end position="448"/>
    </location>
</feature>
<dbReference type="AlphaFoldDB" id="A0A979FPU8"/>
<protein>
    <submittedName>
        <fullName evidence="4">Uncharacterized protein LOC108666129</fullName>
    </submittedName>
</protein>
<feature type="compositionally biased region" description="Gly residues" evidence="1">
    <location>
        <begin position="967"/>
        <end position="981"/>
    </location>
</feature>
<feature type="compositionally biased region" description="Basic and acidic residues" evidence="1">
    <location>
        <begin position="1033"/>
        <end position="1045"/>
    </location>
</feature>
<organism evidence="3 4">
    <name type="scientific">Hyalella azteca</name>
    <name type="common">Amphipod</name>
    <dbReference type="NCBI Taxonomy" id="294128"/>
    <lineage>
        <taxon>Eukaryota</taxon>
        <taxon>Metazoa</taxon>
        <taxon>Ecdysozoa</taxon>
        <taxon>Arthropoda</taxon>
        <taxon>Crustacea</taxon>
        <taxon>Multicrustacea</taxon>
        <taxon>Malacostraca</taxon>
        <taxon>Eumalacostraca</taxon>
        <taxon>Peracarida</taxon>
        <taxon>Amphipoda</taxon>
        <taxon>Senticaudata</taxon>
        <taxon>Talitrida</taxon>
        <taxon>Talitroidea</taxon>
        <taxon>Hyalellidae</taxon>
        <taxon>Hyalella</taxon>
    </lineage>
</organism>
<feature type="region of interest" description="Disordered" evidence="1">
    <location>
        <begin position="827"/>
        <end position="893"/>
    </location>
</feature>
<dbReference type="GeneID" id="108666129"/>
<reference evidence="4" key="1">
    <citation type="submission" date="2025-08" db="UniProtKB">
        <authorList>
            <consortium name="RefSeq"/>
        </authorList>
    </citation>
    <scope>IDENTIFICATION</scope>
    <source>
        <tissue evidence="4">Whole organism</tissue>
    </source>
</reference>
<feature type="compositionally biased region" description="Polar residues" evidence="1">
    <location>
        <begin position="872"/>
        <end position="893"/>
    </location>
</feature>
<feature type="domain" description="PH" evidence="2">
    <location>
        <begin position="1"/>
        <end position="94"/>
    </location>
</feature>
<evidence type="ECO:0000256" key="1">
    <source>
        <dbReference type="SAM" id="MobiDB-lite"/>
    </source>
</evidence>
<dbReference type="GO" id="GO:0007528">
    <property type="term" value="P:neuromuscular junction development"/>
    <property type="evidence" value="ECO:0007669"/>
    <property type="project" value="TreeGrafter"/>
</dbReference>
<gene>
    <name evidence="4" type="primary">LOC108666129</name>
</gene>
<sequence>LQWKSRWAVLSKLSPVADSLQLQLYRDSRDRARRSPPRSSLMLTAPLALQTGLTVDKESHTWSVLCADTATVVAAVESRDRLLQWRAKLTNTLGEEQSWMVQMVQVPGGKCGVPTGPVRLHIRDHRLTLTTNSPPKLLATWHTADLRRYGVLGDRLVWEGGTRASPFQGVFSAKYNLPRVLVQALDLAVRGMINRMGEMGEYNLPRVLVQALDLAVRGMINRMGEMGEYNLPRVLVQALDLAVRGMINRMGEMGVRPLSRNASASWMRDGSVLQLSDSADMSGDCVSLAGCESTFGTHHGLFRHPTGVPMDTYTTRTNGSSGSSSGGSVGDDTGWWANAWASGRGWQGQETPEGLYDTPRGTPCSPARGRGMNRSVSNRMIDPVQKNVGFDNRNVEQTQSLQTCSVNALGHTPCYAVHRDDWNSDKDQKTPTNADFAPPSFTGTYSSTNVTSNPMDNYDVPRPLAETFYDTPRKFLGGPAPVHSTSFTGSTCSGVLGWAGSLVCGRRTDDQPVTSSLKVNGEGRMPVVDASTGVLLQQPLHIQHQHVQGDLYAVVNKSKGSCYSGSIIRGVQPKSEELDASKFVNKSLEHNYVNVNPANCISEPSKCGAETYCQHCNTQISQSMNSENSKKQQISEFSSNKECGISTEIGRALSQNLKKGSQKDSPCSSTTHYVVMKPSAESFRHQSSHYICMTSPSFHSLSSFNQQLQHFSLARQLSGSNFRHSSPQLLDNDPTHAGTTDINSSPSSHTLCHSNSNNNLDEDKELKQEHPVPMNSKNRCVPRTGRSLSLARNENLFYEGRQRSNSADSRIGESNIWGCGEILSPLNTPPISPRRRKRKSGRPMRFGNCRGNDYLPGEDDSGCDVQEAVLRRSSSAPGKTANRDSASSNDSGVSESLKTFYLGQCEPLRLLDCAESKSLRPLNLMLGPQCFHASLPRLKSIPAKHHCNRDMWCSSVTARGRTYTGAAGGSGGGSSGGGSGGSACCSASRGTDGRSSASDTSDYHDTLSLASTLSTDQDRQGPGPHATTLRPRTGKDYTRLDRTKLEQTLQESL</sequence>
<dbReference type="SMART" id="SM01244">
    <property type="entry name" value="IRS"/>
    <property type="match status" value="1"/>
</dbReference>
<dbReference type="RefSeq" id="XP_047739120.1">
    <property type="nucleotide sequence ID" value="XM_047883164.1"/>
</dbReference>